<dbReference type="EMBL" id="CP048877">
    <property type="protein sequence ID" value="QIJ71536.1"/>
    <property type="molecule type" value="Genomic_DNA"/>
</dbReference>
<proteinExistence type="predicted"/>
<sequence>MPRWLVIVLLTLILSACAAKRELVIYPPLEKIAVLPFEPVCPGQVGEIITCAITGESFRASPIGEKEVETLTRSLFRRLESDPRFLLVSPGRARGLWAAALAQNPGASPVALIQGIGRELGAQAVLYGKIFRWVEREGSGYSVVQPASVAFSLYLIRVSDGAVIWRASFDETQRPISENIFALSLYGRFGWLTADELARRGLDRLLAGFPYLQGQKASE</sequence>
<dbReference type="PROSITE" id="PS51257">
    <property type="entry name" value="PROKAR_LIPOPROTEIN"/>
    <property type="match status" value="1"/>
</dbReference>
<protein>
    <submittedName>
        <fullName evidence="1">Uncharacterized protein</fullName>
    </submittedName>
</protein>
<accession>A0A6G7PVF0</accession>
<dbReference type="Proteomes" id="UP000502179">
    <property type="component" value="Chromosome"/>
</dbReference>
<gene>
    <name evidence="1" type="ORF">G4V39_04245</name>
</gene>
<organism evidence="1 2">
    <name type="scientific">Thermosulfuriphilus ammonigenes</name>
    <dbReference type="NCBI Taxonomy" id="1936021"/>
    <lineage>
        <taxon>Bacteria</taxon>
        <taxon>Pseudomonadati</taxon>
        <taxon>Thermodesulfobacteriota</taxon>
        <taxon>Thermodesulfobacteria</taxon>
        <taxon>Thermodesulfobacteriales</taxon>
        <taxon>Thermodesulfobacteriaceae</taxon>
        <taxon>Thermosulfuriphilus</taxon>
    </lineage>
</organism>
<evidence type="ECO:0000313" key="2">
    <source>
        <dbReference type="Proteomes" id="UP000502179"/>
    </source>
</evidence>
<keyword evidence="2" id="KW-1185">Reference proteome</keyword>
<reference evidence="1 2" key="1">
    <citation type="submission" date="2020-02" db="EMBL/GenBank/DDBJ databases">
        <title>Genome analysis of Thermosulfuriphilus ammonigenes ST65T, an anaerobic thermophilic chemolithoautotrophic bacterium isolated from a deep-sea hydrothermal vent.</title>
        <authorList>
            <person name="Slobodkina G."/>
            <person name="Allioux M."/>
            <person name="Merkel A."/>
            <person name="Alain K."/>
            <person name="Jebbar M."/>
            <person name="Slobodkin A."/>
        </authorList>
    </citation>
    <scope>NUCLEOTIDE SEQUENCE [LARGE SCALE GENOMIC DNA]</scope>
    <source>
        <strain evidence="1 2">ST65</strain>
    </source>
</reference>
<dbReference type="Gene3D" id="3.40.50.10610">
    <property type="entry name" value="ABC-type transport auxiliary lipoprotein component"/>
    <property type="match status" value="1"/>
</dbReference>
<dbReference type="InterPro" id="IPR014094">
    <property type="entry name" value="LpoB"/>
</dbReference>
<name>A0A6G7PVF0_9BACT</name>
<evidence type="ECO:0000313" key="1">
    <source>
        <dbReference type="EMBL" id="QIJ71536.1"/>
    </source>
</evidence>
<dbReference type="RefSeq" id="WP_166031755.1">
    <property type="nucleotide sequence ID" value="NZ_CP048877.1"/>
</dbReference>
<dbReference type="Pfam" id="PF13036">
    <property type="entry name" value="LpoB"/>
    <property type="match status" value="1"/>
</dbReference>
<dbReference type="KEGG" id="tav:G4V39_04245"/>
<dbReference type="AlphaFoldDB" id="A0A6G7PVF0"/>